<feature type="compositionally biased region" description="Basic and acidic residues" evidence="1">
    <location>
        <begin position="128"/>
        <end position="139"/>
    </location>
</feature>
<name>A0DIX4_PARTE</name>
<sequence>MLLKFKIISLQQYLQSLFKTNLSKETMKLKKISTLKTDTDLPTINLQSSTQSSKPMKLPFLLLSPAPQRRNNLSFHQHPKKISPDSNSSQNFKSFRGRSITLNRKNISQFIQPIPLQSLQRQHLTHKSKFEEQLQKNKSDNQQNRDCNREQVQTEKNYIHSQNNRKIQQGQCKLNENKTKSKVGQQQTKQNQAKKEQTYKKYSFQCFQKQIPKYHSEYTQQLIKQQPKFLEFGNCHYFDNSQKWVTDYEIALNMSEIQEMNEDVLSSKAQSTFFNKVI</sequence>
<dbReference type="InParanoid" id="A0DIX4"/>
<dbReference type="KEGG" id="ptm:GSPATT00017348001"/>
<dbReference type="GeneID" id="5036173"/>
<reference evidence="2 3" key="1">
    <citation type="journal article" date="2006" name="Nature">
        <title>Global trends of whole-genome duplications revealed by the ciliate Paramecium tetraurelia.</title>
        <authorList>
            <consortium name="Genoscope"/>
            <person name="Aury J.-M."/>
            <person name="Jaillon O."/>
            <person name="Duret L."/>
            <person name="Noel B."/>
            <person name="Jubin C."/>
            <person name="Porcel B.M."/>
            <person name="Segurens B."/>
            <person name="Daubin V."/>
            <person name="Anthouard V."/>
            <person name="Aiach N."/>
            <person name="Arnaiz O."/>
            <person name="Billaut A."/>
            <person name="Beisson J."/>
            <person name="Blanc I."/>
            <person name="Bouhouche K."/>
            <person name="Camara F."/>
            <person name="Duharcourt S."/>
            <person name="Guigo R."/>
            <person name="Gogendeau D."/>
            <person name="Katinka M."/>
            <person name="Keller A.-M."/>
            <person name="Kissmehl R."/>
            <person name="Klotz C."/>
            <person name="Koll F."/>
            <person name="Le Moue A."/>
            <person name="Lepere C."/>
            <person name="Malinsky S."/>
            <person name="Nowacki M."/>
            <person name="Nowak J.K."/>
            <person name="Plattner H."/>
            <person name="Poulain J."/>
            <person name="Ruiz F."/>
            <person name="Serrano V."/>
            <person name="Zagulski M."/>
            <person name="Dessen P."/>
            <person name="Betermier M."/>
            <person name="Weissenbach J."/>
            <person name="Scarpelli C."/>
            <person name="Schachter V."/>
            <person name="Sperling L."/>
            <person name="Meyer E."/>
            <person name="Cohen J."/>
            <person name="Wincker P."/>
        </authorList>
    </citation>
    <scope>NUCLEOTIDE SEQUENCE [LARGE SCALE GENOMIC DNA]</scope>
    <source>
        <strain evidence="2 3">Stock d4-2</strain>
    </source>
</reference>
<evidence type="ECO:0000256" key="1">
    <source>
        <dbReference type="SAM" id="MobiDB-lite"/>
    </source>
</evidence>
<dbReference type="RefSeq" id="XP_001450388.1">
    <property type="nucleotide sequence ID" value="XM_001450351.1"/>
</dbReference>
<organism evidence="2 3">
    <name type="scientific">Paramecium tetraurelia</name>
    <dbReference type="NCBI Taxonomy" id="5888"/>
    <lineage>
        <taxon>Eukaryota</taxon>
        <taxon>Sar</taxon>
        <taxon>Alveolata</taxon>
        <taxon>Ciliophora</taxon>
        <taxon>Intramacronucleata</taxon>
        <taxon>Oligohymenophorea</taxon>
        <taxon>Peniculida</taxon>
        <taxon>Parameciidae</taxon>
        <taxon>Paramecium</taxon>
    </lineage>
</organism>
<dbReference type="OMA" id="KYSFQCF"/>
<keyword evidence="3" id="KW-1185">Reference proteome</keyword>
<evidence type="ECO:0000313" key="3">
    <source>
        <dbReference type="Proteomes" id="UP000000600"/>
    </source>
</evidence>
<dbReference type="Proteomes" id="UP000000600">
    <property type="component" value="Unassembled WGS sequence"/>
</dbReference>
<proteinExistence type="predicted"/>
<dbReference type="OrthoDB" id="301444at2759"/>
<dbReference type="HOGENOM" id="CLU_1002745_0_0_1"/>
<feature type="region of interest" description="Disordered" evidence="1">
    <location>
        <begin position="122"/>
        <end position="150"/>
    </location>
</feature>
<accession>A0DIX4</accession>
<dbReference type="EMBL" id="CT868452">
    <property type="protein sequence ID" value="CAK82991.1"/>
    <property type="molecule type" value="Genomic_DNA"/>
</dbReference>
<gene>
    <name evidence="2" type="ORF">GSPATT00017348001</name>
</gene>
<evidence type="ECO:0000313" key="2">
    <source>
        <dbReference type="EMBL" id="CAK82991.1"/>
    </source>
</evidence>
<protein>
    <submittedName>
        <fullName evidence="2">Uncharacterized protein</fullName>
    </submittedName>
</protein>
<dbReference type="AlphaFoldDB" id="A0DIX4"/>